<dbReference type="PANTHER" id="PTHR47545:SF1">
    <property type="entry name" value="MULTIFUNCTIONAL CCA PROTEIN"/>
    <property type="match status" value="1"/>
</dbReference>
<dbReference type="GO" id="GO:0000049">
    <property type="term" value="F:tRNA binding"/>
    <property type="evidence" value="ECO:0007669"/>
    <property type="project" value="UniProtKB-UniRule"/>
</dbReference>
<dbReference type="GO" id="GO:0005524">
    <property type="term" value="F:ATP binding"/>
    <property type="evidence" value="ECO:0007669"/>
    <property type="project" value="UniProtKB-UniRule"/>
</dbReference>
<dbReference type="Pfam" id="PF12627">
    <property type="entry name" value="PolyA_pol_RNAbd"/>
    <property type="match status" value="1"/>
</dbReference>
<feature type="binding site" evidence="13">
    <location>
        <position position="91"/>
    </location>
    <ligand>
        <name>CTP</name>
        <dbReference type="ChEBI" id="CHEBI:37563"/>
    </ligand>
</feature>
<dbReference type="CDD" id="cd05398">
    <property type="entry name" value="NT_ClassII-CCAase"/>
    <property type="match status" value="1"/>
</dbReference>
<feature type="binding site" evidence="13">
    <location>
        <position position="11"/>
    </location>
    <ligand>
        <name>ATP</name>
        <dbReference type="ChEBI" id="CHEBI:30616"/>
    </ligand>
</feature>
<proteinExistence type="inferred from homology"/>
<keyword evidence="9 13" id="KW-0067">ATP-binding</keyword>
<keyword evidence="2 13" id="KW-0808">Transferase</keyword>
<evidence type="ECO:0000256" key="13">
    <source>
        <dbReference type="HAMAP-Rule" id="MF_01261"/>
    </source>
</evidence>
<dbReference type="EC" id="3.1.3.-" evidence="13"/>
<dbReference type="HAMAP" id="MF_01262">
    <property type="entry name" value="CCA_bact_type2"/>
    <property type="match status" value="1"/>
</dbReference>
<feature type="binding site" evidence="13">
    <location>
        <position position="11"/>
    </location>
    <ligand>
        <name>CTP</name>
        <dbReference type="ChEBI" id="CHEBI:37563"/>
    </ligand>
</feature>
<feature type="binding site" evidence="13">
    <location>
        <position position="143"/>
    </location>
    <ligand>
        <name>ATP</name>
        <dbReference type="ChEBI" id="CHEBI:30616"/>
    </ligand>
</feature>
<dbReference type="InterPro" id="IPR043519">
    <property type="entry name" value="NT_sf"/>
</dbReference>
<dbReference type="Pfam" id="PF01743">
    <property type="entry name" value="PolyA_pol"/>
    <property type="match status" value="1"/>
</dbReference>
<evidence type="ECO:0000313" key="16">
    <source>
        <dbReference type="Proteomes" id="UP000064029"/>
    </source>
</evidence>
<comment type="domain">
    <text evidence="13">Comprises two domains: an N-terminal domain containing the nucleotidyltransferase activity and a C-terminal HD domain associated with both phosphodiesterase and phosphatase activities.</text>
</comment>
<dbReference type="Proteomes" id="UP000064029">
    <property type="component" value="Unassembled WGS sequence"/>
</dbReference>
<keyword evidence="4 13" id="KW-0548">Nucleotidyltransferase</keyword>
<comment type="catalytic activity">
    <reaction evidence="13">
        <text>a tRNA precursor + 2 CTP + ATP = a tRNA with a 3' CCA end + 3 diphosphate</text>
        <dbReference type="Rhea" id="RHEA:14433"/>
        <dbReference type="Rhea" id="RHEA-COMP:10465"/>
        <dbReference type="Rhea" id="RHEA-COMP:10468"/>
        <dbReference type="ChEBI" id="CHEBI:30616"/>
        <dbReference type="ChEBI" id="CHEBI:33019"/>
        <dbReference type="ChEBI" id="CHEBI:37563"/>
        <dbReference type="ChEBI" id="CHEBI:74896"/>
        <dbReference type="ChEBI" id="CHEBI:83071"/>
        <dbReference type="EC" id="2.7.7.72"/>
    </reaction>
</comment>
<dbReference type="Pfam" id="PF01966">
    <property type="entry name" value="HD"/>
    <property type="match status" value="1"/>
</dbReference>
<keyword evidence="11 13" id="KW-0694">RNA-binding</keyword>
<comment type="miscellaneous">
    <text evidence="13">A single active site specifically recognizes both ATP and CTP and is responsible for their addition.</text>
</comment>
<feature type="binding site" evidence="13">
    <location>
        <position position="91"/>
    </location>
    <ligand>
        <name>ATP</name>
        <dbReference type="ChEBI" id="CHEBI:30616"/>
    </ligand>
</feature>
<dbReference type="PROSITE" id="PS51831">
    <property type="entry name" value="HD"/>
    <property type="match status" value="1"/>
</dbReference>
<dbReference type="GO" id="GO:0000287">
    <property type="term" value="F:magnesium ion binding"/>
    <property type="evidence" value="ECO:0007669"/>
    <property type="project" value="UniProtKB-UniRule"/>
</dbReference>
<dbReference type="GO" id="GO:0160016">
    <property type="term" value="F:CCACCA tRNA nucleotidyltransferase activity"/>
    <property type="evidence" value="ECO:0007669"/>
    <property type="project" value="RHEA"/>
</dbReference>
<dbReference type="InterPro" id="IPR050124">
    <property type="entry name" value="tRNA_CCA-adding_enzyme"/>
</dbReference>
<feature type="binding site" evidence="13">
    <location>
        <position position="21"/>
    </location>
    <ligand>
        <name>Mg(2+)</name>
        <dbReference type="ChEBI" id="CHEBI:18420"/>
    </ligand>
</feature>
<dbReference type="PIRSF" id="PIRSF000813">
    <property type="entry name" value="CCA_bact"/>
    <property type="match status" value="1"/>
</dbReference>
<keyword evidence="12 13" id="KW-0511">Multifunctional enzyme</keyword>
<dbReference type="InterPro" id="IPR032828">
    <property type="entry name" value="PolyA_RNA-bd"/>
</dbReference>
<evidence type="ECO:0000256" key="4">
    <source>
        <dbReference type="ARBA" id="ARBA00022695"/>
    </source>
</evidence>
<dbReference type="AlphaFoldDB" id="A0A103RST5"/>
<evidence type="ECO:0000313" key="15">
    <source>
        <dbReference type="EMBL" id="KVG73343.1"/>
    </source>
</evidence>
<feature type="binding site" evidence="13">
    <location>
        <position position="143"/>
    </location>
    <ligand>
        <name>CTP</name>
        <dbReference type="ChEBI" id="CHEBI:37563"/>
    </ligand>
</feature>
<dbReference type="SUPFAM" id="SSF81891">
    <property type="entry name" value="Poly A polymerase C-terminal region-like"/>
    <property type="match status" value="1"/>
</dbReference>
<feature type="domain" description="HD" evidence="14">
    <location>
        <begin position="232"/>
        <end position="333"/>
    </location>
</feature>
<evidence type="ECO:0000256" key="8">
    <source>
        <dbReference type="ARBA" id="ARBA00022801"/>
    </source>
</evidence>
<dbReference type="EMBL" id="LOXM01000046">
    <property type="protein sequence ID" value="KVG73343.1"/>
    <property type="molecule type" value="Genomic_DNA"/>
</dbReference>
<keyword evidence="1 13" id="KW-0533">Nickel</keyword>
<dbReference type="GO" id="GO:0004112">
    <property type="term" value="F:cyclic-nucleotide phosphodiesterase activity"/>
    <property type="evidence" value="ECO:0007669"/>
    <property type="project" value="UniProtKB-UniRule"/>
</dbReference>
<accession>A0A103RST5</accession>
<comment type="cofactor">
    <cofactor evidence="13">
        <name>Ni(2+)</name>
        <dbReference type="ChEBI" id="CHEBI:49786"/>
    </cofactor>
    <text evidence="13">Nickel for phosphatase activity.</text>
</comment>
<comment type="cofactor">
    <cofactor evidence="13">
        <name>Mg(2+)</name>
        <dbReference type="ChEBI" id="CHEBI:18420"/>
    </cofactor>
    <text evidence="13">Magnesium is required for nucleotidyltransferase activity.</text>
</comment>
<keyword evidence="6 13" id="KW-0547">Nucleotide-binding</keyword>
<keyword evidence="7 13" id="KW-0692">RNA repair</keyword>
<dbReference type="EC" id="3.1.4.-" evidence="13"/>
<feature type="binding site" evidence="13">
    <location>
        <position position="23"/>
    </location>
    <ligand>
        <name>Mg(2+)</name>
        <dbReference type="ChEBI" id="CHEBI:18420"/>
    </ligand>
</feature>
<dbReference type="Gene3D" id="3.30.460.10">
    <property type="entry name" value="Beta Polymerase, domain 2"/>
    <property type="match status" value="1"/>
</dbReference>
<keyword evidence="5 13" id="KW-0479">Metal-binding</keyword>
<keyword evidence="8 13" id="KW-0378">Hydrolase</keyword>
<comment type="caution">
    <text evidence="15">The sequence shown here is derived from an EMBL/GenBank/DDBJ whole genome shotgun (WGS) entry which is preliminary data.</text>
</comment>
<dbReference type="OrthoDB" id="9805698at2"/>
<evidence type="ECO:0000259" key="14">
    <source>
        <dbReference type="PROSITE" id="PS51831"/>
    </source>
</evidence>
<dbReference type="InterPro" id="IPR002646">
    <property type="entry name" value="PolA_pol_head_dom"/>
</dbReference>
<evidence type="ECO:0000256" key="7">
    <source>
        <dbReference type="ARBA" id="ARBA00022800"/>
    </source>
</evidence>
<sequence>MRIYAVGGAIRDELLGVPVQDRDYVVVGATPEQMVAQGFKPVGKDFPVFLHPQTHEEYALARTERKTAAGYHGFQFYYAPDVTLDEDLARRDLTINAMAREVSPDGSLAGPVIDPFDGQADLRARVFRHVSDAFVEDPVRILRIARFAARFTGFAVADDTLALMRRMVDAGEVDALVAERVWQELARGLMEARPSRMFEALRECGALARILPEVDALWGVPQRADYHPEVDTGVHVMMVVDHAAKQGYSLAVRFAALTHDLGKATTPEDVLPRHIGHEGRSVDLLKPLCDRLRVPNECRDLALVVAREHGSMHRVMEMGAAALVRLFERTDALRKPARFAEMVQACEADARGRLGLETQPYPQAERLRVALVAARGVDAGAIARGVGADTAKIKDAVHRARIQAVARALDIGE</sequence>
<dbReference type="GO" id="GO:0001680">
    <property type="term" value="P:tRNA 3'-terminal CCA addition"/>
    <property type="evidence" value="ECO:0007669"/>
    <property type="project" value="UniProtKB-UniRule"/>
</dbReference>
<keyword evidence="10 13" id="KW-0460">Magnesium</keyword>
<evidence type="ECO:0000256" key="11">
    <source>
        <dbReference type="ARBA" id="ARBA00022884"/>
    </source>
</evidence>
<feature type="binding site" evidence="13">
    <location>
        <position position="8"/>
    </location>
    <ligand>
        <name>ATP</name>
        <dbReference type="ChEBI" id="CHEBI:30616"/>
    </ligand>
</feature>
<evidence type="ECO:0000256" key="5">
    <source>
        <dbReference type="ARBA" id="ARBA00022723"/>
    </source>
</evidence>
<evidence type="ECO:0000256" key="12">
    <source>
        <dbReference type="ARBA" id="ARBA00023268"/>
    </source>
</evidence>
<comment type="subunit">
    <text evidence="13">Monomer. Can also form homodimers and oligomers.</text>
</comment>
<dbReference type="GO" id="GO:0042245">
    <property type="term" value="P:RNA repair"/>
    <property type="evidence" value="ECO:0007669"/>
    <property type="project" value="UniProtKB-KW"/>
</dbReference>
<evidence type="ECO:0000256" key="6">
    <source>
        <dbReference type="ARBA" id="ARBA00022741"/>
    </source>
</evidence>
<comment type="similarity">
    <text evidence="13">Belongs to the tRNA nucleotidyltransferase/poly(A) polymerase family. Bacterial CCA-adding enzyme type 1 subfamily.</text>
</comment>
<gene>
    <name evidence="13 15" type="primary">cca</name>
    <name evidence="15" type="ORF">WJ33_17390</name>
</gene>
<feature type="binding site" evidence="13">
    <location>
        <position position="8"/>
    </location>
    <ligand>
        <name>CTP</name>
        <dbReference type="ChEBI" id="CHEBI:37563"/>
    </ligand>
</feature>
<evidence type="ECO:0000256" key="3">
    <source>
        <dbReference type="ARBA" id="ARBA00022694"/>
    </source>
</evidence>
<dbReference type="RefSeq" id="WP_059749829.1">
    <property type="nucleotide sequence ID" value="NZ_CP013414.1"/>
</dbReference>
<comment type="function">
    <text evidence="13">Catalyzes the addition and repair of the essential 3'-terminal CCA sequence in tRNAs without using a nucleic acid template. Adds these three nucleotides in the order of C, C, and A to the tRNA nucleotide-73, using CTP and ATP as substrates and producing inorganic pyrophosphate. tRNA 3'-terminal CCA addition is required both for tRNA processing and repair. Also involved in tRNA surveillance by mediating tandem CCA addition to generate a CCACCA at the 3' terminus of unstable tRNAs. While stable tRNAs receive only 3'-terminal CCA, unstable tRNAs are marked with CCACCA and rapidly degraded.</text>
</comment>
<dbReference type="Gene3D" id="1.10.3090.10">
    <property type="entry name" value="cca-adding enzyme, domain 2"/>
    <property type="match status" value="1"/>
</dbReference>
<protein>
    <recommendedName>
        <fullName evidence="13">Multifunctional CCA protein</fullName>
    </recommendedName>
    <domain>
        <recommendedName>
            <fullName evidence="13">CCA-adding enzyme</fullName>
            <ecNumber evidence="13">2.7.7.72</ecNumber>
        </recommendedName>
        <alternativeName>
            <fullName evidence="13">CCA tRNA nucleotidyltransferase</fullName>
        </alternativeName>
        <alternativeName>
            <fullName evidence="13">tRNA CCA-pyrophosphorylase</fullName>
        </alternativeName>
        <alternativeName>
            <fullName evidence="13">tRNA adenylyl-/cytidylyl-transferase</fullName>
        </alternativeName>
        <alternativeName>
            <fullName evidence="13">tRNA nucleotidyltransferase</fullName>
        </alternativeName>
        <alternativeName>
            <fullName evidence="13">tRNA-NT</fullName>
        </alternativeName>
    </domain>
    <domain>
        <recommendedName>
            <fullName evidence="13">2'-nucleotidase</fullName>
            <ecNumber evidence="13">3.1.3.-</ecNumber>
        </recommendedName>
    </domain>
    <domain>
        <recommendedName>
            <fullName evidence="13">2',3'-cyclic phosphodiesterase</fullName>
            <ecNumber evidence="13">3.1.4.-</ecNumber>
        </recommendedName>
    </domain>
    <domain>
        <recommendedName>
            <fullName evidence="13">Phosphatase</fullName>
        </recommendedName>
    </domain>
</protein>
<organism evidence="15 16">
    <name type="scientific">Burkholderia ubonensis</name>
    <dbReference type="NCBI Taxonomy" id="101571"/>
    <lineage>
        <taxon>Bacteria</taxon>
        <taxon>Pseudomonadati</taxon>
        <taxon>Pseudomonadota</taxon>
        <taxon>Betaproteobacteria</taxon>
        <taxon>Burkholderiales</taxon>
        <taxon>Burkholderiaceae</taxon>
        <taxon>Burkholderia</taxon>
        <taxon>Burkholderia cepacia complex</taxon>
    </lineage>
</organism>
<feature type="binding site" evidence="13">
    <location>
        <position position="146"/>
    </location>
    <ligand>
        <name>CTP</name>
        <dbReference type="ChEBI" id="CHEBI:37563"/>
    </ligand>
</feature>
<evidence type="ECO:0000256" key="1">
    <source>
        <dbReference type="ARBA" id="ARBA00022596"/>
    </source>
</evidence>
<comment type="catalytic activity">
    <reaction evidence="13">
        <text>a tRNA with a 3' CCA end + 2 CTP + ATP = a tRNA with a 3' CCACCA end + 3 diphosphate</text>
        <dbReference type="Rhea" id="RHEA:76235"/>
        <dbReference type="Rhea" id="RHEA-COMP:10468"/>
        <dbReference type="Rhea" id="RHEA-COMP:18655"/>
        <dbReference type="ChEBI" id="CHEBI:30616"/>
        <dbReference type="ChEBI" id="CHEBI:33019"/>
        <dbReference type="ChEBI" id="CHEBI:37563"/>
        <dbReference type="ChEBI" id="CHEBI:83071"/>
        <dbReference type="ChEBI" id="CHEBI:195187"/>
    </reaction>
</comment>
<feature type="binding site" evidence="13">
    <location>
        <position position="146"/>
    </location>
    <ligand>
        <name>ATP</name>
        <dbReference type="ChEBI" id="CHEBI:30616"/>
    </ligand>
</feature>
<dbReference type="GO" id="GO:0016791">
    <property type="term" value="F:phosphatase activity"/>
    <property type="evidence" value="ECO:0007669"/>
    <property type="project" value="UniProtKB-UniRule"/>
</dbReference>
<dbReference type="SUPFAM" id="SSF81301">
    <property type="entry name" value="Nucleotidyltransferase"/>
    <property type="match status" value="1"/>
</dbReference>
<keyword evidence="3 13" id="KW-0819">tRNA processing</keyword>
<dbReference type="GO" id="GO:0004810">
    <property type="term" value="F:CCA tRNA nucleotidyltransferase activity"/>
    <property type="evidence" value="ECO:0007669"/>
    <property type="project" value="UniProtKB-UniRule"/>
</dbReference>
<evidence type="ECO:0000256" key="9">
    <source>
        <dbReference type="ARBA" id="ARBA00022840"/>
    </source>
</evidence>
<evidence type="ECO:0000256" key="2">
    <source>
        <dbReference type="ARBA" id="ARBA00022679"/>
    </source>
</evidence>
<dbReference type="InterPro" id="IPR012006">
    <property type="entry name" value="CCA_bact"/>
</dbReference>
<name>A0A103RST5_9BURK</name>
<dbReference type="HAMAP" id="MF_01261">
    <property type="entry name" value="CCA_bact_type1"/>
    <property type="match status" value="1"/>
</dbReference>
<reference evidence="15 16" key="1">
    <citation type="submission" date="2015-11" db="EMBL/GenBank/DDBJ databases">
        <title>Expanding the genomic diversity of Burkholderia species for the development of highly accurate diagnostics.</title>
        <authorList>
            <person name="Sahl J."/>
            <person name="Keim P."/>
            <person name="Wagner D."/>
        </authorList>
    </citation>
    <scope>NUCLEOTIDE SEQUENCE [LARGE SCALE GENOMIC DNA]</scope>
    <source>
        <strain evidence="15 16">MSMB2036</strain>
    </source>
</reference>
<dbReference type="NCBIfam" id="NF008137">
    <property type="entry name" value="PRK10885.1"/>
    <property type="match status" value="1"/>
</dbReference>
<dbReference type="PANTHER" id="PTHR47545">
    <property type="entry name" value="MULTIFUNCTIONAL CCA PROTEIN"/>
    <property type="match status" value="1"/>
</dbReference>
<dbReference type="EC" id="2.7.7.72" evidence="13"/>
<evidence type="ECO:0000256" key="10">
    <source>
        <dbReference type="ARBA" id="ARBA00022842"/>
    </source>
</evidence>
<dbReference type="InterPro" id="IPR006674">
    <property type="entry name" value="HD_domain"/>
</dbReference>